<evidence type="ECO:0000313" key="1">
    <source>
        <dbReference type="EMBL" id="BAO05138.1"/>
    </source>
</evidence>
<name>A0A060N942_CLOBO</name>
<accession>A0A060N942</accession>
<dbReference type="Proteomes" id="UP000054164">
    <property type="component" value="Unassembled WGS sequence"/>
</dbReference>
<dbReference type="RefSeq" id="WP_195745639.1">
    <property type="nucleotide sequence ID" value="NZ_BA000059.1"/>
</dbReference>
<evidence type="ECO:0008006" key="2">
    <source>
        <dbReference type="Google" id="ProtNLM"/>
    </source>
</evidence>
<reference evidence="1" key="1">
    <citation type="submission" date="2013-10" db="EMBL/GenBank/DDBJ databases">
        <title>Draft genome sequence of Clostridium botulinum type B strain Osaka05.</title>
        <authorList>
            <person name="Sakaguchi Y."/>
            <person name="Hosomi K."/>
            <person name="Uchiyama J."/>
            <person name="Ogura Y."/>
            <person name="Sakaguchi M."/>
            <person name="Kohda T."/>
            <person name="Mukamoto M."/>
            <person name="Misawa N."/>
            <person name="Matsuzaki S."/>
            <person name="Hayashi T."/>
            <person name="Kozaki S."/>
        </authorList>
    </citation>
    <scope>NUCLEOTIDE SEQUENCE</scope>
    <source>
        <strain evidence="1">Osaka05</strain>
    </source>
</reference>
<organism evidence="1">
    <name type="scientific">Clostridium botulinum B str. Osaka05</name>
    <dbReference type="NCBI Taxonomy" id="1407017"/>
    <lineage>
        <taxon>Bacteria</taxon>
        <taxon>Bacillati</taxon>
        <taxon>Bacillota</taxon>
        <taxon>Clostridia</taxon>
        <taxon>Eubacteriales</taxon>
        <taxon>Clostridiaceae</taxon>
        <taxon>Clostridium</taxon>
    </lineage>
</organism>
<proteinExistence type="predicted"/>
<protein>
    <recommendedName>
        <fullName evidence="2">DUF2281 domain-containing protein</fullName>
    </recommendedName>
</protein>
<dbReference type="EMBL" id="BA000059">
    <property type="protein sequence ID" value="BAO05138.1"/>
    <property type="molecule type" value="Genomic_DNA"/>
</dbReference>
<sequence length="57" mass="6825">MILAEKIFQDVKGLSQQQQMQVIEYIEFIKYKTKKDKEKLMDDFIDNNEEALKELGK</sequence>
<gene>
    <name evidence="1" type="ORF">CBO05P2_113</name>
</gene>
<dbReference type="HOGENOM" id="CLU_192059_0_0_9"/>
<dbReference type="AlphaFoldDB" id="A0A060N942"/>